<evidence type="ECO:0008006" key="3">
    <source>
        <dbReference type="Google" id="ProtNLM"/>
    </source>
</evidence>
<dbReference type="Proteomes" id="UP000069205">
    <property type="component" value="Chromosome"/>
</dbReference>
<accession>A0A0K2GEU4</accession>
<evidence type="ECO:0000313" key="2">
    <source>
        <dbReference type="Proteomes" id="UP000069205"/>
    </source>
</evidence>
<dbReference type="KEGG" id="nmv:NITMOv2_2974"/>
<dbReference type="STRING" id="42253.NITMOv2_2974"/>
<reference evidence="1 2" key="1">
    <citation type="journal article" date="2015" name="Proc. Natl. Acad. Sci. U.S.A.">
        <title>Expanded metabolic versatility of ubiquitous nitrite-oxidizing bacteria from the genus Nitrospira.</title>
        <authorList>
            <person name="Koch H."/>
            <person name="Lucker S."/>
            <person name="Albertsen M."/>
            <person name="Kitzinger K."/>
            <person name="Herbold C."/>
            <person name="Spieck E."/>
            <person name="Nielsen P.H."/>
            <person name="Wagner M."/>
            <person name="Daims H."/>
        </authorList>
    </citation>
    <scope>NUCLEOTIDE SEQUENCE [LARGE SCALE GENOMIC DNA]</scope>
    <source>
        <strain evidence="1 2">NSP M-1</strain>
    </source>
</reference>
<sequence>MMNLLRQGVLLFLSLTLIGCVETPEVKGREVVAVGFNDVLLVPEEESQRNDHPVTLTPTEIGTLLHRVLHSERRNFLSRLLIGEALKRRVFHSDDIAFLAPALSQALAQTTPDERVFFHLSRPGTGAGEKGTTPTQTGMPGVAIGRPVIIGGEESTSGWIFVRGPLLHLVLSEVQYVHGPAPDIGQYVREMQNVPKVPTGFTLAFDPETYTVTKFSWGGWLAPSPLEALAIRFREALADVPPYKILEGGEPVSR</sequence>
<dbReference type="AlphaFoldDB" id="A0A0K2GEU4"/>
<gene>
    <name evidence="1" type="ORF">NITMOv2_2974</name>
</gene>
<protein>
    <recommendedName>
        <fullName evidence="3">Lipoprotein</fullName>
    </recommendedName>
</protein>
<name>A0A0K2GEU4_NITMO</name>
<organism evidence="1 2">
    <name type="scientific">Nitrospira moscoviensis</name>
    <dbReference type="NCBI Taxonomy" id="42253"/>
    <lineage>
        <taxon>Bacteria</taxon>
        <taxon>Pseudomonadati</taxon>
        <taxon>Nitrospirota</taxon>
        <taxon>Nitrospiria</taxon>
        <taxon>Nitrospirales</taxon>
        <taxon>Nitrospiraceae</taxon>
        <taxon>Nitrospira</taxon>
    </lineage>
</organism>
<evidence type="ECO:0000313" key="1">
    <source>
        <dbReference type="EMBL" id="ALA59379.1"/>
    </source>
</evidence>
<proteinExistence type="predicted"/>
<dbReference type="OrthoDB" id="9776526at2"/>
<keyword evidence="2" id="KW-1185">Reference proteome</keyword>
<dbReference type="PATRIC" id="fig|42253.5.peg.2938"/>
<dbReference type="PROSITE" id="PS51257">
    <property type="entry name" value="PROKAR_LIPOPROTEIN"/>
    <property type="match status" value="1"/>
</dbReference>
<dbReference type="RefSeq" id="WP_053380400.1">
    <property type="nucleotide sequence ID" value="NZ_CP011801.1"/>
</dbReference>
<dbReference type="EMBL" id="CP011801">
    <property type="protein sequence ID" value="ALA59379.1"/>
    <property type="molecule type" value="Genomic_DNA"/>
</dbReference>